<protein>
    <submittedName>
        <fullName evidence="1">Protein phosphatase 2C domain-containing protein</fullName>
    </submittedName>
</protein>
<dbReference type="SUPFAM" id="SSF81606">
    <property type="entry name" value="PP2C-like"/>
    <property type="match status" value="1"/>
</dbReference>
<accession>A0ABU8FNI6</accession>
<name>A0ABU8FNI6_9BACI</name>
<dbReference type="Proteomes" id="UP001372526">
    <property type="component" value="Unassembled WGS sequence"/>
</dbReference>
<dbReference type="InterPro" id="IPR036457">
    <property type="entry name" value="PPM-type-like_dom_sf"/>
</dbReference>
<reference evidence="1 2" key="1">
    <citation type="submission" date="2024-01" db="EMBL/GenBank/DDBJ databases">
        <title>Seven novel Bacillus-like species.</title>
        <authorList>
            <person name="Liu G."/>
        </authorList>
    </citation>
    <scope>NUCLEOTIDE SEQUENCE [LARGE SCALE GENOMIC DNA]</scope>
    <source>
        <strain evidence="1 2">FJAT-51639</strain>
    </source>
</reference>
<comment type="caution">
    <text evidence="1">The sequence shown here is derived from an EMBL/GenBank/DDBJ whole genome shotgun (WGS) entry which is preliminary data.</text>
</comment>
<evidence type="ECO:0000313" key="1">
    <source>
        <dbReference type="EMBL" id="MEI4804255.1"/>
    </source>
</evidence>
<dbReference type="EMBL" id="JBAWSX010000024">
    <property type="protein sequence ID" value="MEI4804255.1"/>
    <property type="molecule type" value="Genomic_DNA"/>
</dbReference>
<organism evidence="1 2">
    <name type="scientific">Bacillus bruguierae</name>
    <dbReference type="NCBI Taxonomy" id="3127667"/>
    <lineage>
        <taxon>Bacteria</taxon>
        <taxon>Bacillati</taxon>
        <taxon>Bacillota</taxon>
        <taxon>Bacilli</taxon>
        <taxon>Bacillales</taxon>
        <taxon>Bacillaceae</taxon>
        <taxon>Bacillus</taxon>
    </lineage>
</organism>
<proteinExistence type="predicted"/>
<gene>
    <name evidence="1" type="ORF">WAZ07_24235</name>
</gene>
<sequence length="279" mass="32169">MNMNIMDKPQQFSWVGNKEMCIDQIKIDQCSNVIIGRYGGNKTAGAKKNEDGALVWAHNDWELAMILDAHYSAESTALLVQTMQNEFSNLKVLLDEPIETVFKSVERHILSVFQSESFQQSCQRIKGETACLICVRKANYLWWLSVGDCLVYLLHDELHKLGQYTLNQRNFYEWVGFINTFSLPVPCYSSGVRELRTGHSRIVMVTDGLLECGEQYYEKPFNLYTDLYANKENIQLTECIEKALQHVHQQHGRDSATIISWDYINSLPSTYPSDQIFQK</sequence>
<evidence type="ECO:0000313" key="2">
    <source>
        <dbReference type="Proteomes" id="UP001372526"/>
    </source>
</evidence>
<dbReference type="Gene3D" id="3.60.40.10">
    <property type="entry name" value="PPM-type phosphatase domain"/>
    <property type="match status" value="1"/>
</dbReference>
<keyword evidence="2" id="KW-1185">Reference proteome</keyword>